<proteinExistence type="predicted"/>
<evidence type="ECO:0000313" key="1">
    <source>
        <dbReference type="EMBL" id="UYP43815.1"/>
    </source>
</evidence>
<dbReference type="GO" id="GO:0008692">
    <property type="term" value="F:3-hydroxybutyryl-CoA epimerase activity"/>
    <property type="evidence" value="ECO:0007669"/>
    <property type="project" value="UniProtKB-EC"/>
</dbReference>
<dbReference type="InterPro" id="IPR029045">
    <property type="entry name" value="ClpP/crotonase-like_dom_sf"/>
</dbReference>
<dbReference type="Gene3D" id="3.90.226.10">
    <property type="entry name" value="2-enoyl-CoA Hydratase, Chain A, domain 1"/>
    <property type="match status" value="1"/>
</dbReference>
<protein>
    <submittedName>
        <fullName evidence="1">Fatty acid oxidation complex subunit alpha</fullName>
        <ecNumber evidence="1">5.1.2.3</ecNumber>
    </submittedName>
</protein>
<keyword evidence="1" id="KW-0413">Isomerase</keyword>
<accession>A0ABY6HJV6</accession>
<dbReference type="EC" id="5.1.2.3" evidence="1"/>
<name>A0ABY6HJV6_9ARCH</name>
<organism evidence="1 2">
    <name type="scientific">Candidatus Lokiarchaeum ossiferum</name>
    <dbReference type="NCBI Taxonomy" id="2951803"/>
    <lineage>
        <taxon>Archaea</taxon>
        <taxon>Promethearchaeati</taxon>
        <taxon>Promethearchaeota</taxon>
        <taxon>Promethearchaeia</taxon>
        <taxon>Promethearchaeales</taxon>
        <taxon>Promethearchaeaceae</taxon>
        <taxon>Candidatus Lokiarchaeum</taxon>
    </lineage>
</organism>
<sequence length="275" mass="31501">MKTNLLKNEKILFKIHEKIAYITINTKMNILDMESAKRLTQFLVRADSSEEVNVVVLKSAGDRVFSAGFDLKMFEQGMTEELRKNLSQYGRDISLTLFYMKKPVIAQIQGSAIGMGCIMILASDFRFAAQKESTFFRLPEVDMDMFPITGPTAMAVFSLGQFHAKDMLLTGRKVSLEEFTQWGALTKVCPPEKLDQEVELFAQSLAKKIPFLMNTIKPAINLMAFAQAMNWFDLENELQEFKSTEFDNVKKNIPKKIKEMWNKYGKGLPYIRETL</sequence>
<dbReference type="CDD" id="cd06558">
    <property type="entry name" value="crotonase-like"/>
    <property type="match status" value="1"/>
</dbReference>
<gene>
    <name evidence="1" type="ORF">NEF87_000100</name>
</gene>
<dbReference type="PANTHER" id="PTHR11941:SF54">
    <property type="entry name" value="ENOYL-COA HYDRATASE, MITOCHONDRIAL"/>
    <property type="match status" value="1"/>
</dbReference>
<dbReference type="Proteomes" id="UP001208689">
    <property type="component" value="Chromosome"/>
</dbReference>
<dbReference type="SUPFAM" id="SSF52096">
    <property type="entry name" value="ClpP/crotonase"/>
    <property type="match status" value="1"/>
</dbReference>
<dbReference type="EMBL" id="CP104013">
    <property type="protein sequence ID" value="UYP43815.1"/>
    <property type="molecule type" value="Genomic_DNA"/>
</dbReference>
<dbReference type="InterPro" id="IPR001753">
    <property type="entry name" value="Enoyl-CoA_hydra/iso"/>
</dbReference>
<dbReference type="Pfam" id="PF00378">
    <property type="entry name" value="ECH_1"/>
    <property type="match status" value="1"/>
</dbReference>
<reference evidence="1" key="1">
    <citation type="submission" date="2022-09" db="EMBL/GenBank/DDBJ databases">
        <title>Actin cytoskeleton and complex cell architecture in an #Asgard archaeon.</title>
        <authorList>
            <person name="Ponce Toledo R.I."/>
            <person name="Schleper C."/>
            <person name="Rodrigues Oliveira T."/>
            <person name="Wollweber F."/>
            <person name="Xu J."/>
            <person name="Rittmann S."/>
            <person name="Klingl A."/>
            <person name="Pilhofer M."/>
        </authorList>
    </citation>
    <scope>NUCLEOTIDE SEQUENCE</scope>
    <source>
        <strain evidence="1">B-35</strain>
    </source>
</reference>
<evidence type="ECO:0000313" key="2">
    <source>
        <dbReference type="Proteomes" id="UP001208689"/>
    </source>
</evidence>
<dbReference type="PANTHER" id="PTHR11941">
    <property type="entry name" value="ENOYL-COA HYDRATASE-RELATED"/>
    <property type="match status" value="1"/>
</dbReference>
<keyword evidence="2" id="KW-1185">Reference proteome</keyword>